<sequence>SSGNWQAASLKRTVLTPGKRRASLQYTSGMTVLPTRFSILMLPRSSYPEDGLQLGAVERADAVKVDRGDE</sequence>
<reference evidence="1" key="1">
    <citation type="submission" date="2023-10" db="EMBL/GenBank/DDBJ databases">
        <title>Genome assembly of Pristionchus species.</title>
        <authorList>
            <person name="Yoshida K."/>
            <person name="Sommer R.J."/>
        </authorList>
    </citation>
    <scope>NUCLEOTIDE SEQUENCE</scope>
    <source>
        <strain evidence="1">RS0144</strain>
    </source>
</reference>
<feature type="non-terminal residue" evidence="1">
    <location>
        <position position="70"/>
    </location>
</feature>
<gene>
    <name evidence="1" type="ORF">PENTCL1PPCAC_9957</name>
</gene>
<protein>
    <submittedName>
        <fullName evidence="1">Uncharacterized protein</fullName>
    </submittedName>
</protein>
<dbReference type="EMBL" id="BTSX01000003">
    <property type="protein sequence ID" value="GMS87782.1"/>
    <property type="molecule type" value="Genomic_DNA"/>
</dbReference>
<proteinExistence type="predicted"/>
<name>A0AAV5SZM2_9BILA</name>
<evidence type="ECO:0000313" key="1">
    <source>
        <dbReference type="EMBL" id="GMS87782.1"/>
    </source>
</evidence>
<keyword evidence="2" id="KW-1185">Reference proteome</keyword>
<organism evidence="1 2">
    <name type="scientific">Pristionchus entomophagus</name>
    <dbReference type="NCBI Taxonomy" id="358040"/>
    <lineage>
        <taxon>Eukaryota</taxon>
        <taxon>Metazoa</taxon>
        <taxon>Ecdysozoa</taxon>
        <taxon>Nematoda</taxon>
        <taxon>Chromadorea</taxon>
        <taxon>Rhabditida</taxon>
        <taxon>Rhabditina</taxon>
        <taxon>Diplogasteromorpha</taxon>
        <taxon>Diplogasteroidea</taxon>
        <taxon>Neodiplogasteridae</taxon>
        <taxon>Pristionchus</taxon>
    </lineage>
</organism>
<comment type="caution">
    <text evidence="1">The sequence shown here is derived from an EMBL/GenBank/DDBJ whole genome shotgun (WGS) entry which is preliminary data.</text>
</comment>
<dbReference type="Proteomes" id="UP001432027">
    <property type="component" value="Unassembled WGS sequence"/>
</dbReference>
<dbReference type="AlphaFoldDB" id="A0AAV5SZM2"/>
<feature type="non-terminal residue" evidence="1">
    <location>
        <position position="1"/>
    </location>
</feature>
<evidence type="ECO:0000313" key="2">
    <source>
        <dbReference type="Proteomes" id="UP001432027"/>
    </source>
</evidence>
<accession>A0AAV5SZM2</accession>